<dbReference type="GO" id="GO:0005737">
    <property type="term" value="C:cytoplasm"/>
    <property type="evidence" value="ECO:0007669"/>
    <property type="project" value="TreeGrafter"/>
</dbReference>
<sequence length="411" mass="45018">MSETKNSEYFIELEEKHGAHNYHPLPVVLDRGEGVFVWDVEGKKYYDFLSAYSAVNQGHSHPKIVEALVEQASKLALTSRAFYNSKLGEYEQKITSLLGFDKVLPMNSGAEAVETAVKLARKWSYEVKGIAENAAKIIVCENNFHGRTTTIVSFSNDPDANQNYGPFTPGFIRIPYNDIAALEEVLSKEAGNIAAFLVEPIQGEAGVYVPNEGFLKQSSELCKKHNVLFIADEVQTGIARTGKLIACHHEDVQPDILILGKALSGGMYPVSAVLANNNIMDVIKPGQHGSTFGGNPLACAVAMAALDVVQDEKLSERAEKLGNLFRSEIEKLIEKTDLITKVRGKGLLNAILINDTPDSSTAWNLCLALKENGLLAKPTHGNIIRLAPPLVITEEQLLDCVKIIEKTILEF</sequence>
<dbReference type="InterPro" id="IPR050103">
    <property type="entry name" value="Class-III_PLP-dep_AT"/>
</dbReference>
<dbReference type="SMR" id="A0A077E919"/>
<dbReference type="GO" id="GO:0030170">
    <property type="term" value="F:pyridoxal phosphate binding"/>
    <property type="evidence" value="ECO:0007669"/>
    <property type="project" value="InterPro"/>
</dbReference>
<dbReference type="Proteomes" id="UP000028933">
    <property type="component" value="Chromosome"/>
</dbReference>
<dbReference type="FunFam" id="3.90.1150.10:FF:000152">
    <property type="entry name" value="Ornithine aminotransferase"/>
    <property type="match status" value="2"/>
</dbReference>
<dbReference type="eggNOG" id="COG4992">
    <property type="taxonomic scope" value="Bacteria"/>
</dbReference>
<dbReference type="EC" id="2.6.1.13" evidence="3"/>
<dbReference type="PANTHER" id="PTHR11986">
    <property type="entry name" value="AMINOTRANSFERASE CLASS III"/>
    <property type="match status" value="1"/>
</dbReference>
<name>A0A077E919_9FLAO</name>
<evidence type="ECO:0000256" key="1">
    <source>
        <dbReference type="ARBA" id="ARBA00001933"/>
    </source>
</evidence>
<proteinExistence type="evidence at protein level"/>
<dbReference type="GO" id="GO:0004587">
    <property type="term" value="F:ornithine aminotransferase activity"/>
    <property type="evidence" value="ECO:0007669"/>
    <property type="project" value="UniProtKB-EC"/>
</dbReference>
<reference evidence="9" key="1">
    <citation type="journal article" date="2013" name="Lancet">
        <title>First case of E anophelis outbreak in an intensive-care unit.</title>
        <authorList>
            <person name="Teo J."/>
            <person name="Tan S.Y."/>
            <person name="Tay M."/>
            <person name="Ding Y."/>
            <person name="Kjelleberg S."/>
            <person name="Givskov M."/>
            <person name="Lin R.T."/>
            <person name="Yang L."/>
        </authorList>
    </citation>
    <scope>NUCLEOTIDE SEQUENCE [LARGE SCALE GENOMIC DNA]</scope>
    <source>
        <strain evidence="9">NUHP1</strain>
    </source>
</reference>
<keyword evidence="4 9" id="KW-0032">Aminotransferase</keyword>
<dbReference type="SUPFAM" id="SSF53383">
    <property type="entry name" value="PLP-dependent transferases"/>
    <property type="match status" value="1"/>
</dbReference>
<protein>
    <recommendedName>
        <fullName evidence="3">ornithine aminotransferase</fullName>
        <ecNumber evidence="3">2.6.1.13</ecNumber>
    </recommendedName>
    <alternativeName>
        <fullName evidence="7">Ornithine--oxo-acid aminotransferase</fullName>
    </alternativeName>
</protein>
<evidence type="ECO:0000256" key="8">
    <source>
        <dbReference type="RuleBase" id="RU003560"/>
    </source>
</evidence>
<dbReference type="NCBIfam" id="TIGR01885">
    <property type="entry name" value="Orn_aminotrans"/>
    <property type="match status" value="1"/>
</dbReference>
<dbReference type="GO" id="GO:0010121">
    <property type="term" value="P:L-arginine catabolic process to proline via ornithine"/>
    <property type="evidence" value="ECO:0007669"/>
    <property type="project" value="TreeGrafter"/>
</dbReference>
<keyword evidence="11" id="KW-0002">3D-structure</keyword>
<dbReference type="PROSITE" id="PS00600">
    <property type="entry name" value="AA_TRANSFER_CLASS_3"/>
    <property type="match status" value="1"/>
</dbReference>
<dbReference type="FunFam" id="3.40.640.10:FF:000011">
    <property type="entry name" value="Ornithine aminotransferase"/>
    <property type="match status" value="1"/>
</dbReference>
<organism evidence="9 10">
    <name type="scientific">Elizabethkingia anophelis NUHP1</name>
    <dbReference type="NCBI Taxonomy" id="1338011"/>
    <lineage>
        <taxon>Bacteria</taxon>
        <taxon>Pseudomonadati</taxon>
        <taxon>Bacteroidota</taxon>
        <taxon>Flavobacteriia</taxon>
        <taxon>Flavobacteriales</taxon>
        <taxon>Weeksellaceae</taxon>
        <taxon>Elizabethkingia</taxon>
    </lineage>
</organism>
<dbReference type="EMBL" id="CP007547">
    <property type="protein sequence ID" value="AIL44042.1"/>
    <property type="molecule type" value="Genomic_DNA"/>
</dbReference>
<comment type="similarity">
    <text evidence="8">Belongs to the class-III pyridoxal-phosphate-dependent aminotransferase family.</text>
</comment>
<evidence type="ECO:0000256" key="5">
    <source>
        <dbReference type="ARBA" id="ARBA00022679"/>
    </source>
</evidence>
<dbReference type="STRING" id="1338011.BD94_0267"/>
<dbReference type="Gene3D" id="3.90.1150.10">
    <property type="entry name" value="Aspartate Aminotransferase, domain 1"/>
    <property type="match status" value="1"/>
</dbReference>
<keyword evidence="6 8" id="KW-0663">Pyridoxal phosphate</keyword>
<reference evidence="9" key="2">
    <citation type="journal article" date="2015" name="Genome Biol. Evol.">
        <title>Complete Genome Sequence and Transcriptomic Analysis of the Novel Pathogen Elizabethkingia anophelis in Response to Oxidative Stress.</title>
        <authorList>
            <person name="Li Y."/>
            <person name="Liu Y."/>
            <person name="Chew S.C."/>
            <person name="Tay M."/>
            <person name="Salido M.M."/>
            <person name="Teo J."/>
            <person name="Lauro F.M."/>
            <person name="Givskov M."/>
            <person name="Yang L."/>
        </authorList>
    </citation>
    <scope>NUCLEOTIDE SEQUENCE</scope>
    <source>
        <strain evidence="9">NUHP1</strain>
    </source>
</reference>
<evidence type="ECO:0000256" key="2">
    <source>
        <dbReference type="ARBA" id="ARBA00004998"/>
    </source>
</evidence>
<evidence type="ECO:0000256" key="3">
    <source>
        <dbReference type="ARBA" id="ARBA00012924"/>
    </source>
</evidence>
<gene>
    <name evidence="9" type="ORF">BD94_0267</name>
</gene>
<dbReference type="InterPro" id="IPR015421">
    <property type="entry name" value="PyrdxlP-dep_Trfase_major"/>
</dbReference>
<dbReference type="RefSeq" id="WP_009085479.1">
    <property type="nucleotide sequence ID" value="NZ_CP007547.1"/>
</dbReference>
<dbReference type="PDBsum" id="5VIU"/>
<dbReference type="GeneID" id="56685371"/>
<evidence type="ECO:0000313" key="10">
    <source>
        <dbReference type="Proteomes" id="UP000028933"/>
    </source>
</evidence>
<dbReference type="PDB" id="5VIU">
    <property type="method" value="X-ray"/>
    <property type="resolution" value="1.65 A"/>
    <property type="chains" value="A/B=1-411"/>
</dbReference>
<evidence type="ECO:0000313" key="9">
    <source>
        <dbReference type="EMBL" id="AIL44042.1"/>
    </source>
</evidence>
<dbReference type="Pfam" id="PF00202">
    <property type="entry name" value="Aminotran_3"/>
    <property type="match status" value="1"/>
</dbReference>
<comment type="cofactor">
    <cofactor evidence="1">
        <name>pyridoxal 5'-phosphate</name>
        <dbReference type="ChEBI" id="CHEBI:597326"/>
    </cofactor>
</comment>
<accession>A0A077E919</accession>
<evidence type="ECO:0000256" key="6">
    <source>
        <dbReference type="ARBA" id="ARBA00022898"/>
    </source>
</evidence>
<dbReference type="HOGENOM" id="CLU_016922_10_3_10"/>
<comment type="pathway">
    <text evidence="2">Amino-acid biosynthesis; L-proline biosynthesis; L-glutamate 5-semialdehyde from L-ornithine: step 1/1.</text>
</comment>
<dbReference type="CDD" id="cd00610">
    <property type="entry name" value="OAT_like"/>
    <property type="match status" value="1"/>
</dbReference>
<dbReference type="Gene3D" id="3.40.640.10">
    <property type="entry name" value="Type I PLP-dependent aspartate aminotransferase-like (Major domain)"/>
    <property type="match status" value="1"/>
</dbReference>
<reference evidence="11" key="3">
    <citation type="submission" date="2017-04" db="PDB data bank">
        <title>Crystal Structure of Acetylornithine Aminotransferase from Elizabethkingia anophelis.</title>
        <authorList>
            <person name="Dranow D.M."/>
            <person name="Mayclin S.J."/>
            <person name="Lorimer D.D."/>
            <person name="Edwards T.E."/>
        </authorList>
    </citation>
    <scope>X-RAY CRYSTALLOGRAPHY (1.65 ANGSTROMS)</scope>
</reference>
<dbReference type="UniPathway" id="UPA00098">
    <property type="reaction ID" value="UER00358"/>
</dbReference>
<evidence type="ECO:0000256" key="7">
    <source>
        <dbReference type="ARBA" id="ARBA00030587"/>
    </source>
</evidence>
<dbReference type="GO" id="GO:0055129">
    <property type="term" value="P:L-proline biosynthetic process"/>
    <property type="evidence" value="ECO:0007669"/>
    <property type="project" value="UniProtKB-UniPathway"/>
</dbReference>
<dbReference type="InterPro" id="IPR049704">
    <property type="entry name" value="Aminotrans_3_PPA_site"/>
</dbReference>
<dbReference type="GO" id="GO:0042802">
    <property type="term" value="F:identical protein binding"/>
    <property type="evidence" value="ECO:0007669"/>
    <property type="project" value="TreeGrafter"/>
</dbReference>
<evidence type="ECO:0000256" key="4">
    <source>
        <dbReference type="ARBA" id="ARBA00022576"/>
    </source>
</evidence>
<dbReference type="InterPro" id="IPR015422">
    <property type="entry name" value="PyrdxlP-dep_Trfase_small"/>
</dbReference>
<evidence type="ECO:0007829" key="11">
    <source>
        <dbReference type="PDB" id="5VIU"/>
    </source>
</evidence>
<dbReference type="GO" id="GO:0019544">
    <property type="term" value="P:L-arginine catabolic process to L-glutamate"/>
    <property type="evidence" value="ECO:0007669"/>
    <property type="project" value="TreeGrafter"/>
</dbReference>
<keyword evidence="5 9" id="KW-0808">Transferase</keyword>
<dbReference type="KEGG" id="eao:BD94_0267"/>
<dbReference type="PANTHER" id="PTHR11986:SF18">
    <property type="entry name" value="ORNITHINE AMINOTRANSFERASE, MITOCHONDRIAL"/>
    <property type="match status" value="1"/>
</dbReference>
<dbReference type="PIRSF" id="PIRSF000521">
    <property type="entry name" value="Transaminase_4ab_Lys_Orn"/>
    <property type="match status" value="1"/>
</dbReference>
<dbReference type="AlphaFoldDB" id="A0A077E919"/>
<dbReference type="InterPro" id="IPR015424">
    <property type="entry name" value="PyrdxlP-dep_Trfase"/>
</dbReference>
<dbReference type="InterPro" id="IPR005814">
    <property type="entry name" value="Aminotrans_3"/>
</dbReference>
<dbReference type="InterPro" id="IPR010164">
    <property type="entry name" value="Orn_aminotrans"/>
</dbReference>